<dbReference type="Pfam" id="PF01194">
    <property type="entry name" value="RNA_pol_N"/>
    <property type="match status" value="1"/>
</dbReference>
<dbReference type="GO" id="GO:0006360">
    <property type="term" value="P:transcription by RNA polymerase I"/>
    <property type="evidence" value="ECO:0007669"/>
    <property type="project" value="TreeGrafter"/>
</dbReference>
<sequence length="101" mass="11463">MIIPVCFIMCSKIIGNKWKAYWDCCRPVLEGDVPDALGLKCYCYSYILLAHMDPIEKLLNYTPGEVTMLCARQCFSHRFSLRCGELEIMPAHSCVPVCVPV</sequence>
<dbReference type="PANTHER" id="PTHR23431:SF11">
    <property type="entry name" value="DNA-DIRECTED RNA POLYMERASES I, II, AND III SUBUNIT RPABC5"/>
    <property type="match status" value="1"/>
</dbReference>
<dbReference type="GO" id="GO:0003899">
    <property type="term" value="F:DNA-directed RNA polymerase activity"/>
    <property type="evidence" value="ECO:0007669"/>
    <property type="project" value="InterPro"/>
</dbReference>
<dbReference type="GO" id="GO:0005665">
    <property type="term" value="C:RNA polymerase II, core complex"/>
    <property type="evidence" value="ECO:0007669"/>
    <property type="project" value="TreeGrafter"/>
</dbReference>
<dbReference type="GO" id="GO:0006366">
    <property type="term" value="P:transcription by RNA polymerase II"/>
    <property type="evidence" value="ECO:0007669"/>
    <property type="project" value="TreeGrafter"/>
</dbReference>
<dbReference type="GO" id="GO:0003677">
    <property type="term" value="F:DNA binding"/>
    <property type="evidence" value="ECO:0007669"/>
    <property type="project" value="InterPro"/>
</dbReference>
<dbReference type="Proteomes" id="UP000694540">
    <property type="component" value="Unplaced"/>
</dbReference>
<evidence type="ECO:0000313" key="2">
    <source>
        <dbReference type="Proteomes" id="UP000694540"/>
    </source>
</evidence>
<protein>
    <submittedName>
        <fullName evidence="1">Uncharacterized protein</fullName>
    </submittedName>
</protein>
<evidence type="ECO:0000313" key="1">
    <source>
        <dbReference type="Ensembl" id="ENSCWAP00000026415.1"/>
    </source>
</evidence>
<dbReference type="InterPro" id="IPR023580">
    <property type="entry name" value="RNA_pol_su_RPB10"/>
</dbReference>
<proteinExistence type="predicted"/>
<dbReference type="GO" id="GO:0005666">
    <property type="term" value="C:RNA polymerase III complex"/>
    <property type="evidence" value="ECO:0007669"/>
    <property type="project" value="TreeGrafter"/>
</dbReference>
<dbReference type="PANTHER" id="PTHR23431">
    <property type="entry name" value="DNA-DIRECTED RNA POLYMERASES I, II, AND III SUBUNIT RPABC5 FAMILY MEMBER"/>
    <property type="match status" value="1"/>
</dbReference>
<dbReference type="GeneTree" id="ENSGT00950000185675"/>
<accession>A0A8C3YPD2</accession>
<dbReference type="InterPro" id="IPR000268">
    <property type="entry name" value="RPABC5/Rpb10"/>
</dbReference>
<dbReference type="GO" id="GO:0042797">
    <property type="term" value="P:tRNA transcription by RNA polymerase III"/>
    <property type="evidence" value="ECO:0007669"/>
    <property type="project" value="TreeGrafter"/>
</dbReference>
<organism evidence="1 2">
    <name type="scientific">Catagonus wagneri</name>
    <name type="common">Chacoan peccary</name>
    <dbReference type="NCBI Taxonomy" id="51154"/>
    <lineage>
        <taxon>Eukaryota</taxon>
        <taxon>Metazoa</taxon>
        <taxon>Chordata</taxon>
        <taxon>Craniata</taxon>
        <taxon>Vertebrata</taxon>
        <taxon>Euteleostomi</taxon>
        <taxon>Mammalia</taxon>
        <taxon>Eutheria</taxon>
        <taxon>Laurasiatheria</taxon>
        <taxon>Artiodactyla</taxon>
        <taxon>Suina</taxon>
        <taxon>Tayassuidae</taxon>
        <taxon>Catagonus</taxon>
    </lineage>
</organism>
<dbReference type="SUPFAM" id="SSF46924">
    <property type="entry name" value="RNA polymerase subunit RPB10"/>
    <property type="match status" value="1"/>
</dbReference>
<dbReference type="GO" id="GO:0008270">
    <property type="term" value="F:zinc ion binding"/>
    <property type="evidence" value="ECO:0007669"/>
    <property type="project" value="TreeGrafter"/>
</dbReference>
<dbReference type="GO" id="GO:0005736">
    <property type="term" value="C:RNA polymerase I complex"/>
    <property type="evidence" value="ECO:0007669"/>
    <property type="project" value="TreeGrafter"/>
</dbReference>
<dbReference type="Ensembl" id="ENSCWAT00000028634.1">
    <property type="protein sequence ID" value="ENSCWAP00000026415.1"/>
    <property type="gene ID" value="ENSCWAG00000020018.1"/>
</dbReference>
<dbReference type="AlphaFoldDB" id="A0A8C3YPD2"/>
<reference evidence="1" key="2">
    <citation type="submission" date="2025-09" db="UniProtKB">
        <authorList>
            <consortium name="Ensembl"/>
        </authorList>
    </citation>
    <scope>IDENTIFICATION</scope>
</reference>
<reference evidence="1" key="1">
    <citation type="submission" date="2025-08" db="UniProtKB">
        <authorList>
            <consortium name="Ensembl"/>
        </authorList>
    </citation>
    <scope>IDENTIFICATION</scope>
</reference>
<name>A0A8C3YPD2_9CETA</name>
<keyword evidence="2" id="KW-1185">Reference proteome</keyword>
<dbReference type="Gene3D" id="1.10.10.60">
    <property type="entry name" value="Homeodomain-like"/>
    <property type="match status" value="1"/>
</dbReference>